<evidence type="ECO:0000256" key="1">
    <source>
        <dbReference type="SAM" id="Phobius"/>
    </source>
</evidence>
<accession>A0ABV8FL29</accession>
<dbReference type="RefSeq" id="WP_378532684.1">
    <property type="nucleotide sequence ID" value="NZ_JBHSBH010000007.1"/>
</dbReference>
<evidence type="ECO:0000313" key="3">
    <source>
        <dbReference type="Proteomes" id="UP001595847"/>
    </source>
</evidence>
<comment type="caution">
    <text evidence="2">The sequence shown here is derived from an EMBL/GenBank/DDBJ whole genome shotgun (WGS) entry which is preliminary data.</text>
</comment>
<feature type="transmembrane region" description="Helical" evidence="1">
    <location>
        <begin position="68"/>
        <end position="86"/>
    </location>
</feature>
<keyword evidence="3" id="KW-1185">Reference proteome</keyword>
<evidence type="ECO:0008006" key="4">
    <source>
        <dbReference type="Google" id="ProtNLM"/>
    </source>
</evidence>
<gene>
    <name evidence="2" type="ORF">ACFOVU_11490</name>
</gene>
<feature type="transmembrane region" description="Helical" evidence="1">
    <location>
        <begin position="12"/>
        <end position="34"/>
    </location>
</feature>
<dbReference type="EMBL" id="JBHSBH010000007">
    <property type="protein sequence ID" value="MFC3996542.1"/>
    <property type="molecule type" value="Genomic_DNA"/>
</dbReference>
<keyword evidence="1" id="KW-1133">Transmembrane helix</keyword>
<keyword evidence="1" id="KW-0812">Transmembrane</keyword>
<name>A0ABV8FL29_9ACTN</name>
<reference evidence="3" key="1">
    <citation type="journal article" date="2019" name="Int. J. Syst. Evol. Microbiol.">
        <title>The Global Catalogue of Microorganisms (GCM) 10K type strain sequencing project: providing services to taxonomists for standard genome sequencing and annotation.</title>
        <authorList>
            <consortium name="The Broad Institute Genomics Platform"/>
            <consortium name="The Broad Institute Genome Sequencing Center for Infectious Disease"/>
            <person name="Wu L."/>
            <person name="Ma J."/>
        </authorList>
    </citation>
    <scope>NUCLEOTIDE SEQUENCE [LARGE SCALE GENOMIC DNA]</scope>
    <source>
        <strain evidence="3">TBRC 1826</strain>
    </source>
</reference>
<feature type="transmembrane region" description="Helical" evidence="1">
    <location>
        <begin position="92"/>
        <end position="110"/>
    </location>
</feature>
<keyword evidence="1" id="KW-0472">Membrane</keyword>
<feature type="transmembrane region" description="Helical" evidence="1">
    <location>
        <begin position="40"/>
        <end position="61"/>
    </location>
</feature>
<evidence type="ECO:0000313" key="2">
    <source>
        <dbReference type="EMBL" id="MFC3996542.1"/>
    </source>
</evidence>
<organism evidence="2 3">
    <name type="scientific">Nocardiopsis sediminis</name>
    <dbReference type="NCBI Taxonomy" id="1778267"/>
    <lineage>
        <taxon>Bacteria</taxon>
        <taxon>Bacillati</taxon>
        <taxon>Actinomycetota</taxon>
        <taxon>Actinomycetes</taxon>
        <taxon>Streptosporangiales</taxon>
        <taxon>Nocardiopsidaceae</taxon>
        <taxon>Nocardiopsis</taxon>
    </lineage>
</organism>
<sequence>MARDLPTELKATRILLFAFAGLSFAASAGTLISWGAAPGMMLATFLFVALPGAAALLFGVFVARGGPLLFWLLIVMCGFWVLSALSNVAAGPAWMIQILWPIAVLALLLRRPSRDFLLPR</sequence>
<dbReference type="Proteomes" id="UP001595847">
    <property type="component" value="Unassembled WGS sequence"/>
</dbReference>
<proteinExistence type="predicted"/>
<protein>
    <recommendedName>
        <fullName evidence="4">DUF4175 domain-containing protein</fullName>
    </recommendedName>
</protein>